<dbReference type="EMBL" id="JADGMS010000016">
    <property type="protein sequence ID" value="KAF9666382.1"/>
    <property type="molecule type" value="Genomic_DNA"/>
</dbReference>
<accession>A0A835MH81</accession>
<evidence type="ECO:0000313" key="2">
    <source>
        <dbReference type="Proteomes" id="UP000657918"/>
    </source>
</evidence>
<name>A0A835MH81_9ROSI</name>
<keyword evidence="2" id="KW-1185">Reference proteome</keyword>
<sequence>MADLVLSFPCGNSHHYHDKGIETSHGGLVVVGMPDPFPSLPGESCALVEPCHACPGSYYGFYHGSNFYCDHPNLIPCQDSDCDCGLYHVHHHIPDHTCPQVSEALQH</sequence>
<gene>
    <name evidence="1" type="ORF">SADUNF_Sadunf16G0223700</name>
</gene>
<organism evidence="1 2">
    <name type="scientific">Salix dunnii</name>
    <dbReference type="NCBI Taxonomy" id="1413687"/>
    <lineage>
        <taxon>Eukaryota</taxon>
        <taxon>Viridiplantae</taxon>
        <taxon>Streptophyta</taxon>
        <taxon>Embryophyta</taxon>
        <taxon>Tracheophyta</taxon>
        <taxon>Spermatophyta</taxon>
        <taxon>Magnoliopsida</taxon>
        <taxon>eudicotyledons</taxon>
        <taxon>Gunneridae</taxon>
        <taxon>Pentapetalae</taxon>
        <taxon>rosids</taxon>
        <taxon>fabids</taxon>
        <taxon>Malpighiales</taxon>
        <taxon>Salicaceae</taxon>
        <taxon>Saliceae</taxon>
        <taxon>Salix</taxon>
    </lineage>
</organism>
<evidence type="ECO:0000313" key="1">
    <source>
        <dbReference type="EMBL" id="KAF9666382.1"/>
    </source>
</evidence>
<protein>
    <submittedName>
        <fullName evidence="1">Uncharacterized protein</fullName>
    </submittedName>
</protein>
<dbReference type="AlphaFoldDB" id="A0A835MH81"/>
<dbReference type="Proteomes" id="UP000657918">
    <property type="component" value="Chromosome 16"/>
</dbReference>
<proteinExistence type="predicted"/>
<comment type="caution">
    <text evidence="1">The sequence shown here is derived from an EMBL/GenBank/DDBJ whole genome shotgun (WGS) entry which is preliminary data.</text>
</comment>
<reference evidence="1 2" key="1">
    <citation type="submission" date="2020-10" db="EMBL/GenBank/DDBJ databases">
        <title>Plant Genome Project.</title>
        <authorList>
            <person name="Zhang R.-G."/>
        </authorList>
    </citation>
    <scope>NUCLEOTIDE SEQUENCE [LARGE SCALE GENOMIC DNA]</scope>
    <source>
        <strain evidence="1">FAFU-HL-1</strain>
        <tissue evidence="1">Leaf</tissue>
    </source>
</reference>